<evidence type="ECO:0000313" key="7">
    <source>
        <dbReference type="EMBL" id="SMC47408.1"/>
    </source>
</evidence>
<dbReference type="InterPro" id="IPR013328">
    <property type="entry name" value="6PGD_dom2"/>
</dbReference>
<dbReference type="GO" id="GO:0050661">
    <property type="term" value="F:NADP binding"/>
    <property type="evidence" value="ECO:0007669"/>
    <property type="project" value="InterPro"/>
</dbReference>
<sequence length="333" mass="35155">MTTKSSTSVAKKAPTKSVAKKAPTKTINATPAPTKVGVVGLGIMGSSIATNLHASGFSVFGFDPSKEQQKLLKKVGITICQQVSEVAKECDFLLLSLPSVYALKAVSEDIAANAKKGTIVAELGTLPHDAKEAARALLATKGITLLDCPLSGTGAQAKTRDLAVYASGDKKAIAKMDAVFEGFARARYNVGEFGQGMKMKLVANHLVAIHNVAAAEAILLGAEMGLDANQVVEVIGDGAGSSRMFQVRGPSMANRTWHEATMKIEVWAKDMHLIGEAIKSYNVPAPLFSSCMPIYHAAAALGHQKDDTAVVYKVLENWSTSANKATVKKKKTK</sequence>
<dbReference type="Gene3D" id="3.40.50.720">
    <property type="entry name" value="NAD(P)-binding Rossmann-like Domain"/>
    <property type="match status" value="1"/>
</dbReference>
<dbReference type="Gene3D" id="1.10.1040.10">
    <property type="entry name" value="N-(1-d-carboxylethyl)-l-norvaline Dehydrogenase, domain 2"/>
    <property type="match status" value="1"/>
</dbReference>
<gene>
    <name evidence="7" type="ORF">SAMN06296008_105105</name>
</gene>
<dbReference type="SUPFAM" id="SSF48179">
    <property type="entry name" value="6-phosphogluconate dehydrogenase C-terminal domain-like"/>
    <property type="match status" value="1"/>
</dbReference>
<keyword evidence="2" id="KW-0520">NAD</keyword>
<evidence type="ECO:0000313" key="8">
    <source>
        <dbReference type="Proteomes" id="UP000192708"/>
    </source>
</evidence>
<dbReference type="PIRSF" id="PIRSF000103">
    <property type="entry name" value="HIBADH"/>
    <property type="match status" value="1"/>
</dbReference>
<reference evidence="7 8" key="1">
    <citation type="submission" date="2017-04" db="EMBL/GenBank/DDBJ databases">
        <authorList>
            <person name="Afonso C.L."/>
            <person name="Miller P.J."/>
            <person name="Scott M.A."/>
            <person name="Spackman E."/>
            <person name="Goraichik I."/>
            <person name="Dimitrov K.M."/>
            <person name="Suarez D.L."/>
            <person name="Swayne D.E."/>
        </authorList>
    </citation>
    <scope>NUCLEOTIDE SEQUENCE [LARGE SCALE GENOMIC DNA]</scope>
    <source>
        <strain evidence="7 8">VK13</strain>
    </source>
</reference>
<dbReference type="GO" id="GO:0051287">
    <property type="term" value="F:NAD binding"/>
    <property type="evidence" value="ECO:0007669"/>
    <property type="project" value="InterPro"/>
</dbReference>
<evidence type="ECO:0000256" key="3">
    <source>
        <dbReference type="PIRSR" id="PIRSR000103-1"/>
    </source>
</evidence>
<dbReference type="AlphaFoldDB" id="A0A1W1ZH76"/>
<keyword evidence="1" id="KW-0560">Oxidoreductase</keyword>
<dbReference type="PANTHER" id="PTHR43060:SF15">
    <property type="entry name" value="3-HYDROXYISOBUTYRATE DEHYDROGENASE-LIKE 1, MITOCHONDRIAL-RELATED"/>
    <property type="match status" value="1"/>
</dbReference>
<evidence type="ECO:0000256" key="2">
    <source>
        <dbReference type="ARBA" id="ARBA00023027"/>
    </source>
</evidence>
<dbReference type="EMBL" id="FWXJ01000005">
    <property type="protein sequence ID" value="SMC47408.1"/>
    <property type="molecule type" value="Genomic_DNA"/>
</dbReference>
<evidence type="ECO:0000256" key="1">
    <source>
        <dbReference type="ARBA" id="ARBA00023002"/>
    </source>
</evidence>
<feature type="active site" evidence="3">
    <location>
        <position position="200"/>
    </location>
</feature>
<dbReference type="Proteomes" id="UP000192708">
    <property type="component" value="Unassembled WGS sequence"/>
</dbReference>
<organism evidence="7 8">
    <name type="scientific">Polynucleobacter kasalickyi</name>
    <dbReference type="NCBI Taxonomy" id="1938817"/>
    <lineage>
        <taxon>Bacteria</taxon>
        <taxon>Pseudomonadati</taxon>
        <taxon>Pseudomonadota</taxon>
        <taxon>Betaproteobacteria</taxon>
        <taxon>Burkholderiales</taxon>
        <taxon>Burkholderiaceae</taxon>
        <taxon>Polynucleobacter</taxon>
    </lineage>
</organism>
<dbReference type="InterPro" id="IPR036291">
    <property type="entry name" value="NAD(P)-bd_dom_sf"/>
</dbReference>
<feature type="region of interest" description="Disordered" evidence="4">
    <location>
        <begin position="1"/>
        <end position="26"/>
    </location>
</feature>
<dbReference type="InterPro" id="IPR006115">
    <property type="entry name" value="6PGDH_NADP-bd"/>
</dbReference>
<dbReference type="GO" id="GO:0016491">
    <property type="term" value="F:oxidoreductase activity"/>
    <property type="evidence" value="ECO:0007669"/>
    <property type="project" value="UniProtKB-KW"/>
</dbReference>
<dbReference type="Pfam" id="PF03446">
    <property type="entry name" value="NAD_binding_2"/>
    <property type="match status" value="1"/>
</dbReference>
<name>A0A1W1ZH76_9BURK</name>
<protein>
    <submittedName>
        <fullName evidence="7">3-hydroxyisobutyrate dehydrogenase/glyoxylate/succinic semialdehyde reductase</fullName>
    </submittedName>
</protein>
<dbReference type="OrthoDB" id="9786703at2"/>
<feature type="domain" description="3-hydroxyisobutyrate dehydrogenase-like NAD-binding" evidence="6">
    <location>
        <begin position="194"/>
        <end position="314"/>
    </location>
</feature>
<dbReference type="InterPro" id="IPR029154">
    <property type="entry name" value="HIBADH-like_NADP-bd"/>
</dbReference>
<dbReference type="STRING" id="1938817.SAMN06296008_105105"/>
<dbReference type="RefSeq" id="WP_084283264.1">
    <property type="nucleotide sequence ID" value="NZ_FWXJ01000005.1"/>
</dbReference>
<proteinExistence type="predicted"/>
<dbReference type="SUPFAM" id="SSF51735">
    <property type="entry name" value="NAD(P)-binding Rossmann-fold domains"/>
    <property type="match status" value="1"/>
</dbReference>
<evidence type="ECO:0000256" key="4">
    <source>
        <dbReference type="SAM" id="MobiDB-lite"/>
    </source>
</evidence>
<accession>A0A1W1ZH76</accession>
<dbReference type="Pfam" id="PF14833">
    <property type="entry name" value="NAD_binding_11"/>
    <property type="match status" value="1"/>
</dbReference>
<keyword evidence="8" id="KW-1185">Reference proteome</keyword>
<dbReference type="InterPro" id="IPR015815">
    <property type="entry name" value="HIBADH-related"/>
</dbReference>
<evidence type="ECO:0000259" key="6">
    <source>
        <dbReference type="Pfam" id="PF14833"/>
    </source>
</evidence>
<evidence type="ECO:0000259" key="5">
    <source>
        <dbReference type="Pfam" id="PF03446"/>
    </source>
</evidence>
<dbReference type="InterPro" id="IPR008927">
    <property type="entry name" value="6-PGluconate_DH-like_C_sf"/>
</dbReference>
<feature type="domain" description="6-phosphogluconate dehydrogenase NADP-binding" evidence="5">
    <location>
        <begin position="35"/>
        <end position="188"/>
    </location>
</feature>
<dbReference type="PANTHER" id="PTHR43060">
    <property type="entry name" value="3-HYDROXYISOBUTYRATE DEHYDROGENASE-LIKE 1, MITOCHONDRIAL-RELATED"/>
    <property type="match status" value="1"/>
</dbReference>